<dbReference type="EMBL" id="CP001804">
    <property type="protein sequence ID" value="ACY18166.1"/>
    <property type="molecule type" value="Genomic_DNA"/>
</dbReference>
<dbReference type="HOGENOM" id="CLU_660171_0_0_7"/>
<evidence type="ECO:0000313" key="8">
    <source>
        <dbReference type="Proteomes" id="UP000001880"/>
    </source>
</evidence>
<evidence type="ECO:0000256" key="3">
    <source>
        <dbReference type="ARBA" id="ARBA00022723"/>
    </source>
</evidence>
<dbReference type="InterPro" id="IPR050377">
    <property type="entry name" value="Radical_SAM_PqqE_MftC-like"/>
</dbReference>
<dbReference type="PANTHER" id="PTHR11228:SF7">
    <property type="entry name" value="PQQA PEPTIDE CYCLASE"/>
    <property type="match status" value="1"/>
</dbReference>
<dbReference type="eggNOG" id="COG0535">
    <property type="taxonomic scope" value="Bacteria"/>
</dbReference>
<evidence type="ECO:0000256" key="4">
    <source>
        <dbReference type="ARBA" id="ARBA00023004"/>
    </source>
</evidence>
<feature type="domain" description="Radical SAM core" evidence="6">
    <location>
        <begin position="152"/>
        <end position="249"/>
    </location>
</feature>
<evidence type="ECO:0000313" key="7">
    <source>
        <dbReference type="EMBL" id="ACY18166.1"/>
    </source>
</evidence>
<dbReference type="AlphaFoldDB" id="D0LGE1"/>
<dbReference type="SFLD" id="SFLDS00029">
    <property type="entry name" value="Radical_SAM"/>
    <property type="match status" value="1"/>
</dbReference>
<dbReference type="OrthoDB" id="9782387at2"/>
<sequence length="416" mass="45628">MSAPSPAAELLSLARVGEETLRLRGDEPPALMVALRSDGRDLGALERLFEDLRARSSRVHLRQALGVDHGFRIEDAASVVLAVPPEADGAALERWLGRRLDRASAFERITRPGPLALAALLRLRSGAAPGREAYQCGADGRVRVEAFELHVVEHCNLRCAHCCNMSPLNPQRFLSVGELRATCERMATAVRADVLKVSGGEPLLHPDIAAILRMMRASGVSERVRLFTNGLLLASMGDDFWDALDELTISSYASAPVKPAILALVRERVRRHDVVLNIKPVSEFSEVLTPHYRRDDAVNQRIFDTCWLRHRCLVARDGHFYACTRAAYGGDFLRLAAHEPVPAGADFDRTDDGVALAGPDLGERIARYLNRSQPLAACRYCNGGEGAVEPHYQLGRDELVRGLLARARPPGEETSS</sequence>
<dbReference type="InterPro" id="IPR058240">
    <property type="entry name" value="rSAM_sf"/>
</dbReference>
<dbReference type="InterPro" id="IPR007197">
    <property type="entry name" value="rSAM"/>
</dbReference>
<comment type="cofactor">
    <cofactor evidence="1">
        <name>[4Fe-4S] cluster</name>
        <dbReference type="ChEBI" id="CHEBI:49883"/>
    </cofactor>
</comment>
<keyword evidence="4" id="KW-0408">Iron</keyword>
<dbReference type="STRING" id="502025.Hoch_5689"/>
<proteinExistence type="predicted"/>
<accession>D0LGE1</accession>
<dbReference type="Gene3D" id="3.20.20.70">
    <property type="entry name" value="Aldolase class I"/>
    <property type="match status" value="1"/>
</dbReference>
<dbReference type="PANTHER" id="PTHR11228">
    <property type="entry name" value="RADICAL SAM DOMAIN PROTEIN"/>
    <property type="match status" value="1"/>
</dbReference>
<dbReference type="Pfam" id="PF04055">
    <property type="entry name" value="Radical_SAM"/>
    <property type="match status" value="1"/>
</dbReference>
<keyword evidence="8" id="KW-1185">Reference proteome</keyword>
<dbReference type="GO" id="GO:0046872">
    <property type="term" value="F:metal ion binding"/>
    <property type="evidence" value="ECO:0007669"/>
    <property type="project" value="UniProtKB-KW"/>
</dbReference>
<keyword evidence="3" id="KW-0479">Metal-binding</keyword>
<keyword evidence="2" id="KW-0949">S-adenosyl-L-methionine</keyword>
<reference evidence="7 8" key="1">
    <citation type="journal article" date="2010" name="Stand. Genomic Sci.">
        <title>Complete genome sequence of Haliangium ochraceum type strain (SMP-2).</title>
        <authorList>
            <consortium name="US DOE Joint Genome Institute (JGI-PGF)"/>
            <person name="Ivanova N."/>
            <person name="Daum C."/>
            <person name="Lang E."/>
            <person name="Abt B."/>
            <person name="Kopitz M."/>
            <person name="Saunders E."/>
            <person name="Lapidus A."/>
            <person name="Lucas S."/>
            <person name="Glavina Del Rio T."/>
            <person name="Nolan M."/>
            <person name="Tice H."/>
            <person name="Copeland A."/>
            <person name="Cheng J.F."/>
            <person name="Chen F."/>
            <person name="Bruce D."/>
            <person name="Goodwin L."/>
            <person name="Pitluck S."/>
            <person name="Mavromatis K."/>
            <person name="Pati A."/>
            <person name="Mikhailova N."/>
            <person name="Chen A."/>
            <person name="Palaniappan K."/>
            <person name="Land M."/>
            <person name="Hauser L."/>
            <person name="Chang Y.J."/>
            <person name="Jeffries C.D."/>
            <person name="Detter J.C."/>
            <person name="Brettin T."/>
            <person name="Rohde M."/>
            <person name="Goker M."/>
            <person name="Bristow J."/>
            <person name="Markowitz V."/>
            <person name="Eisen J.A."/>
            <person name="Hugenholtz P."/>
            <person name="Kyrpides N.C."/>
            <person name="Klenk H.P."/>
        </authorList>
    </citation>
    <scope>NUCLEOTIDE SEQUENCE [LARGE SCALE GENOMIC DNA]</scope>
    <source>
        <strain evidence="8">DSM 14365 / CIP 107738 / JCM 11303 / AJ 13395 / SMP-2</strain>
    </source>
</reference>
<evidence type="ECO:0000256" key="5">
    <source>
        <dbReference type="ARBA" id="ARBA00023014"/>
    </source>
</evidence>
<gene>
    <name evidence="7" type="ordered locus">Hoch_5689</name>
</gene>
<dbReference type="RefSeq" id="WP_012830758.1">
    <property type="nucleotide sequence ID" value="NC_013440.1"/>
</dbReference>
<organism evidence="7 8">
    <name type="scientific">Haliangium ochraceum (strain DSM 14365 / JCM 11303 / SMP-2)</name>
    <dbReference type="NCBI Taxonomy" id="502025"/>
    <lineage>
        <taxon>Bacteria</taxon>
        <taxon>Pseudomonadati</taxon>
        <taxon>Myxococcota</taxon>
        <taxon>Polyangia</taxon>
        <taxon>Haliangiales</taxon>
        <taxon>Kofleriaceae</taxon>
        <taxon>Haliangium</taxon>
    </lineage>
</organism>
<dbReference type="KEGG" id="hoh:Hoch_5689"/>
<dbReference type="InterPro" id="IPR013785">
    <property type="entry name" value="Aldolase_TIM"/>
</dbReference>
<evidence type="ECO:0000259" key="6">
    <source>
        <dbReference type="Pfam" id="PF04055"/>
    </source>
</evidence>
<dbReference type="SUPFAM" id="SSF102114">
    <property type="entry name" value="Radical SAM enzymes"/>
    <property type="match status" value="1"/>
</dbReference>
<dbReference type="GO" id="GO:0003824">
    <property type="term" value="F:catalytic activity"/>
    <property type="evidence" value="ECO:0007669"/>
    <property type="project" value="InterPro"/>
</dbReference>
<dbReference type="CDD" id="cd01335">
    <property type="entry name" value="Radical_SAM"/>
    <property type="match status" value="1"/>
</dbReference>
<dbReference type="Proteomes" id="UP000001880">
    <property type="component" value="Chromosome"/>
</dbReference>
<protein>
    <submittedName>
        <fullName evidence="7">Radical SAM domain protein</fullName>
    </submittedName>
</protein>
<dbReference type="GO" id="GO:0051536">
    <property type="term" value="F:iron-sulfur cluster binding"/>
    <property type="evidence" value="ECO:0007669"/>
    <property type="project" value="UniProtKB-KW"/>
</dbReference>
<keyword evidence="5" id="KW-0411">Iron-sulfur</keyword>
<evidence type="ECO:0000256" key="1">
    <source>
        <dbReference type="ARBA" id="ARBA00001966"/>
    </source>
</evidence>
<evidence type="ECO:0000256" key="2">
    <source>
        <dbReference type="ARBA" id="ARBA00022691"/>
    </source>
</evidence>
<dbReference type="SFLD" id="SFLDG01067">
    <property type="entry name" value="SPASM/twitch_domain_containing"/>
    <property type="match status" value="1"/>
</dbReference>
<dbReference type="SFLD" id="SFLDG01119">
    <property type="entry name" value="spectinomycin_biosynthesis_(Sp"/>
    <property type="match status" value="1"/>
</dbReference>
<dbReference type="InterPro" id="IPR034508">
    <property type="entry name" value="Spectinomycin_biosynthesis"/>
</dbReference>
<name>D0LGE1_HALO1</name>